<feature type="transmembrane region" description="Helical" evidence="14">
    <location>
        <begin position="543"/>
        <end position="564"/>
    </location>
</feature>
<name>A0ABV9KY35_9BACT</name>
<dbReference type="CDD" id="cd01879">
    <property type="entry name" value="FeoB"/>
    <property type="match status" value="1"/>
</dbReference>
<evidence type="ECO:0000256" key="14">
    <source>
        <dbReference type="RuleBase" id="RU362098"/>
    </source>
</evidence>
<comment type="caution">
    <text evidence="17">The sequence shown here is derived from an EMBL/GenBank/DDBJ whole genome shotgun (WGS) entry which is preliminary data.</text>
</comment>
<keyword evidence="5 14" id="KW-0812">Transmembrane</keyword>
<feature type="transmembrane region" description="Helical" evidence="14">
    <location>
        <begin position="772"/>
        <end position="793"/>
    </location>
</feature>
<dbReference type="InterPro" id="IPR008988">
    <property type="entry name" value="Transcriptional_repressor_C"/>
</dbReference>
<dbReference type="SUPFAM" id="SSF52540">
    <property type="entry name" value="P-loop containing nucleoside triphosphate hydrolases"/>
    <property type="match status" value="1"/>
</dbReference>
<dbReference type="Gene3D" id="3.40.50.300">
    <property type="entry name" value="P-loop containing nucleotide triphosphate hydrolases"/>
    <property type="match status" value="1"/>
</dbReference>
<evidence type="ECO:0000256" key="15">
    <source>
        <dbReference type="SAM" id="MobiDB-lite"/>
    </source>
</evidence>
<dbReference type="PANTHER" id="PTHR43185:SF1">
    <property type="entry name" value="FE(2+) TRANSPORTER FEOB"/>
    <property type="match status" value="1"/>
</dbReference>
<dbReference type="Pfam" id="PF07670">
    <property type="entry name" value="Gate"/>
    <property type="match status" value="2"/>
</dbReference>
<dbReference type="SUPFAM" id="SSF50037">
    <property type="entry name" value="C-terminal domain of transcriptional repressors"/>
    <property type="match status" value="1"/>
</dbReference>
<dbReference type="InterPro" id="IPR003373">
    <property type="entry name" value="Fe2_transport_prot-B"/>
</dbReference>
<dbReference type="Pfam" id="PF04023">
    <property type="entry name" value="FeoA"/>
    <property type="match status" value="1"/>
</dbReference>
<protein>
    <recommendedName>
        <fullName evidence="12 13">Ferrous iron transport protein B</fullName>
    </recommendedName>
</protein>
<feature type="region of interest" description="Disordered" evidence="15">
    <location>
        <begin position="88"/>
        <end position="108"/>
    </location>
</feature>
<evidence type="ECO:0000256" key="9">
    <source>
        <dbReference type="ARBA" id="ARBA00023065"/>
    </source>
</evidence>
<evidence type="ECO:0000256" key="6">
    <source>
        <dbReference type="ARBA" id="ARBA00022741"/>
    </source>
</evidence>
<keyword evidence="9" id="KW-0406">Ion transport</keyword>
<evidence type="ECO:0000259" key="16">
    <source>
        <dbReference type="PROSITE" id="PS51711"/>
    </source>
</evidence>
<evidence type="ECO:0000256" key="12">
    <source>
        <dbReference type="ARBA" id="ARBA00031200"/>
    </source>
</evidence>
<dbReference type="InterPro" id="IPR027417">
    <property type="entry name" value="P-loop_NTPase"/>
</dbReference>
<dbReference type="EMBL" id="JBHSGN010000077">
    <property type="protein sequence ID" value="MFC4674571.1"/>
    <property type="molecule type" value="Genomic_DNA"/>
</dbReference>
<dbReference type="RefSeq" id="WP_379996994.1">
    <property type="nucleotide sequence ID" value="NZ_JBHSGN010000077.1"/>
</dbReference>
<sequence length="829" mass="93066">MLLSDLRTGEKGVIIRVNGSGAFRKRIMEMGFIKGKTIKVILNAPLKDPIKYKIMDYEVSLRRSEAGLIEVVYPEINKKQGILTPESSCNAGLSDENTPVEEHSSKNKNNQVNKKVITVALVGNPNAGKTSLFNIASGAHEHVGNYGGVTVDSKEGRFKHGGYTFKIVDLPGTYSLSAYTPEELYVRRHIVEDKPDVIVNIVAASNLERNLYLTTELIDMEAPVVVALNMYDELKESGSEFNYQKLSKMIGIPMVPTVAKTGAGIGELFDTVIRMHEDKEPTVRRVHISYGNVIENSISRLNIKLEKDKSSRLIFPRRYISIKLLEKDKDIESYVSAVSDNGDLFASRNAEVKYIEETLKEDAESALTNARYGFIAGGLKETLKEKTNESDRTRIIDSVVTHKYLGFPIFFFFMWVMFECTFRLGGYPMEWIENGVAILGDFIRGTMPEGMLKDLVVDGIIGGVGGVIVFLPNILILYAFISFMEDSGYMARAAFIMDKVMHKMGLHGKSFIPLVMGFGCNVPAILATRTIESRNSRMITMLINPFMSCSARLPVYLLFVGVFFKPYASFVLFGLYFTGILLAVVSARLFKKFLFPKEDTPFVMELPPYRMPTLRAVSIHMWDKSRQYLRKMGGVILIASIIIWFLGYFPRDKEREMLFDNQISKVEARFGENEINEEQKAGLIEEVEDQRNIAHQEESYIGRVGKTIEPVMRPLGFDWKISVSLLSGMAAKEVVVSTLGVLYTGDSENQESLEARLVNDTQADGAPTFTPLVIVSLLLFVLIYFPCVATIAAIKEESGSWKWGIFSIIYTTLLAWIISFLVYQIGSML</sequence>
<feature type="transmembrane region" description="Helical" evidence="14">
    <location>
        <begin position="511"/>
        <end position="531"/>
    </location>
</feature>
<dbReference type="PROSITE" id="PS51711">
    <property type="entry name" value="G_FEOB"/>
    <property type="match status" value="1"/>
</dbReference>
<dbReference type="InterPro" id="IPR007167">
    <property type="entry name" value="Fe-transptr_FeoA-like"/>
</dbReference>
<dbReference type="NCBIfam" id="TIGR00437">
    <property type="entry name" value="feoB"/>
    <property type="match status" value="1"/>
</dbReference>
<organism evidence="17 18">
    <name type="scientific">Dysgonomonas termitidis</name>
    <dbReference type="NCBI Taxonomy" id="1516126"/>
    <lineage>
        <taxon>Bacteria</taxon>
        <taxon>Pseudomonadati</taxon>
        <taxon>Bacteroidota</taxon>
        <taxon>Bacteroidia</taxon>
        <taxon>Bacteroidales</taxon>
        <taxon>Dysgonomonadaceae</taxon>
        <taxon>Dysgonomonas</taxon>
    </lineage>
</organism>
<dbReference type="Pfam" id="PF17910">
    <property type="entry name" value="FeoB_Cyto"/>
    <property type="match status" value="1"/>
</dbReference>
<keyword evidence="4 14" id="KW-0410">Iron transport</keyword>
<keyword evidence="10 14" id="KW-0342">GTP-binding</keyword>
<feature type="domain" description="FeoB-type G" evidence="16">
    <location>
        <begin position="116"/>
        <end position="278"/>
    </location>
</feature>
<dbReference type="NCBIfam" id="TIGR00231">
    <property type="entry name" value="small_GTP"/>
    <property type="match status" value="1"/>
</dbReference>
<evidence type="ECO:0000256" key="7">
    <source>
        <dbReference type="ARBA" id="ARBA00022989"/>
    </source>
</evidence>
<dbReference type="Proteomes" id="UP001596023">
    <property type="component" value="Unassembled WGS sequence"/>
</dbReference>
<dbReference type="PANTHER" id="PTHR43185">
    <property type="entry name" value="FERROUS IRON TRANSPORT PROTEIN B"/>
    <property type="match status" value="1"/>
</dbReference>
<dbReference type="SMART" id="SM00899">
    <property type="entry name" value="FeoA"/>
    <property type="match status" value="1"/>
</dbReference>
<evidence type="ECO:0000313" key="18">
    <source>
        <dbReference type="Proteomes" id="UP001596023"/>
    </source>
</evidence>
<reference evidence="18" key="1">
    <citation type="journal article" date="2019" name="Int. J. Syst. Evol. Microbiol.">
        <title>The Global Catalogue of Microorganisms (GCM) 10K type strain sequencing project: providing services to taxonomists for standard genome sequencing and annotation.</title>
        <authorList>
            <consortium name="The Broad Institute Genomics Platform"/>
            <consortium name="The Broad Institute Genome Sequencing Center for Infectious Disease"/>
            <person name="Wu L."/>
            <person name="Ma J."/>
        </authorList>
    </citation>
    <scope>NUCLEOTIDE SEQUENCE [LARGE SCALE GENOMIC DNA]</scope>
    <source>
        <strain evidence="18">CCUG 66188</strain>
    </source>
</reference>
<dbReference type="Gene3D" id="1.10.287.1770">
    <property type="match status" value="1"/>
</dbReference>
<dbReference type="InterPro" id="IPR030389">
    <property type="entry name" value="G_FEOB_dom"/>
</dbReference>
<dbReference type="InterPro" id="IPR050860">
    <property type="entry name" value="FeoB_GTPase"/>
</dbReference>
<evidence type="ECO:0000256" key="5">
    <source>
        <dbReference type="ARBA" id="ARBA00022692"/>
    </source>
</evidence>
<keyword evidence="18" id="KW-1185">Reference proteome</keyword>
<accession>A0ABV9KY35</accession>
<dbReference type="InterPro" id="IPR011642">
    <property type="entry name" value="Gate_dom"/>
</dbReference>
<keyword evidence="3" id="KW-1003">Cell membrane</keyword>
<proteinExistence type="inferred from homology"/>
<keyword evidence="7 14" id="KW-1133">Transmembrane helix</keyword>
<evidence type="ECO:0000256" key="8">
    <source>
        <dbReference type="ARBA" id="ARBA00023004"/>
    </source>
</evidence>
<dbReference type="InterPro" id="IPR005225">
    <property type="entry name" value="Small_GTP-bd"/>
</dbReference>
<evidence type="ECO:0000256" key="11">
    <source>
        <dbReference type="ARBA" id="ARBA00023136"/>
    </source>
</evidence>
<dbReference type="Pfam" id="PF02421">
    <property type="entry name" value="FeoB_N"/>
    <property type="match status" value="1"/>
</dbReference>
<evidence type="ECO:0000256" key="13">
    <source>
        <dbReference type="NCBIfam" id="TIGR00437"/>
    </source>
</evidence>
<evidence type="ECO:0000256" key="1">
    <source>
        <dbReference type="ARBA" id="ARBA00004651"/>
    </source>
</evidence>
<feature type="compositionally biased region" description="Polar residues" evidence="15">
    <location>
        <begin position="88"/>
        <end position="97"/>
    </location>
</feature>
<evidence type="ECO:0000256" key="4">
    <source>
        <dbReference type="ARBA" id="ARBA00022496"/>
    </source>
</evidence>
<dbReference type="InterPro" id="IPR038157">
    <property type="entry name" value="FeoA_core_dom"/>
</dbReference>
<comment type="similarity">
    <text evidence="14">Belongs to the TRAFAC class TrmE-Era-EngA-EngB-Septin-like GTPase superfamily. FeoB GTPase (TC 9.A.8) family.</text>
</comment>
<evidence type="ECO:0000256" key="10">
    <source>
        <dbReference type="ARBA" id="ARBA00023134"/>
    </source>
</evidence>
<keyword evidence="11 14" id="KW-0472">Membrane</keyword>
<keyword evidence="2 14" id="KW-0813">Transport</keyword>
<comment type="caution">
    <text evidence="14">Lacks conserved residue(s) required for the propagation of feature annotation.</text>
</comment>
<comment type="function">
    <text evidence="14">Probable transporter of a GTP-driven Fe(2+) uptake system.</text>
</comment>
<dbReference type="Pfam" id="PF07664">
    <property type="entry name" value="FeoB_C"/>
    <property type="match status" value="1"/>
</dbReference>
<feature type="transmembrane region" description="Helical" evidence="14">
    <location>
        <begin position="455"/>
        <end position="481"/>
    </location>
</feature>
<feature type="transmembrane region" description="Helical" evidence="14">
    <location>
        <begin position="570"/>
        <end position="590"/>
    </location>
</feature>
<comment type="subcellular location">
    <subcellularLocation>
        <location evidence="14">Cell inner membrane</location>
        <topology evidence="14">Multi-pass membrane protein</topology>
    </subcellularLocation>
    <subcellularLocation>
        <location evidence="1">Cell membrane</location>
        <topology evidence="1">Multi-pass membrane protein</topology>
    </subcellularLocation>
</comment>
<keyword evidence="8 14" id="KW-0408">Iron</keyword>
<dbReference type="InterPro" id="IPR011640">
    <property type="entry name" value="Fe2_transport_prot_B_C"/>
</dbReference>
<dbReference type="Gene3D" id="2.30.30.90">
    <property type="match status" value="1"/>
</dbReference>
<evidence type="ECO:0000256" key="3">
    <source>
        <dbReference type="ARBA" id="ARBA00022475"/>
    </source>
</evidence>
<feature type="transmembrane region" description="Helical" evidence="14">
    <location>
        <begin position="628"/>
        <end position="649"/>
    </location>
</feature>
<evidence type="ECO:0000313" key="17">
    <source>
        <dbReference type="EMBL" id="MFC4674571.1"/>
    </source>
</evidence>
<dbReference type="InterPro" id="IPR041069">
    <property type="entry name" value="FeoB_Cyto"/>
</dbReference>
<gene>
    <name evidence="17" type="primary">feoB</name>
    <name evidence="17" type="ORF">ACFO6W_12780</name>
</gene>
<evidence type="ECO:0000256" key="2">
    <source>
        <dbReference type="ARBA" id="ARBA00022448"/>
    </source>
</evidence>
<feature type="transmembrane region" description="Helical" evidence="14">
    <location>
        <begin position="805"/>
        <end position="826"/>
    </location>
</feature>
<keyword evidence="6" id="KW-0547">Nucleotide-binding</keyword>